<dbReference type="InterPro" id="IPR056647">
    <property type="entry name" value="DUF7745"/>
</dbReference>
<name>A0A7J9KGB7_9ROSI</name>
<dbReference type="Pfam" id="PF24924">
    <property type="entry name" value="DUF7745"/>
    <property type="match status" value="1"/>
</dbReference>
<dbReference type="PANTHER" id="PTHR48200:SF1">
    <property type="entry name" value="AMINOTRANSFERASE-LIKE PLANT MOBILE DOMAIN-CONTAINING PROTEIN"/>
    <property type="match status" value="1"/>
</dbReference>
<keyword evidence="3" id="KW-1185">Reference proteome</keyword>
<dbReference type="PANTHER" id="PTHR48200">
    <property type="entry name" value="PROTEIN, PUTATIVE-RELATED"/>
    <property type="match status" value="1"/>
</dbReference>
<comment type="caution">
    <text evidence="2">The sequence shown here is derived from an EMBL/GenBank/DDBJ whole genome shotgun (WGS) entry which is preliminary data.</text>
</comment>
<protein>
    <recommendedName>
        <fullName evidence="1">DUF7745 domain-containing protein</fullName>
    </recommendedName>
</protein>
<evidence type="ECO:0000313" key="3">
    <source>
        <dbReference type="Proteomes" id="UP000593575"/>
    </source>
</evidence>
<gene>
    <name evidence="2" type="ORF">Goarm_023147</name>
</gene>
<organism evidence="2 3">
    <name type="scientific">Gossypium armourianum</name>
    <dbReference type="NCBI Taxonomy" id="34283"/>
    <lineage>
        <taxon>Eukaryota</taxon>
        <taxon>Viridiplantae</taxon>
        <taxon>Streptophyta</taxon>
        <taxon>Embryophyta</taxon>
        <taxon>Tracheophyta</taxon>
        <taxon>Spermatophyta</taxon>
        <taxon>Magnoliopsida</taxon>
        <taxon>eudicotyledons</taxon>
        <taxon>Gunneridae</taxon>
        <taxon>Pentapetalae</taxon>
        <taxon>rosids</taxon>
        <taxon>malvids</taxon>
        <taxon>Malvales</taxon>
        <taxon>Malvaceae</taxon>
        <taxon>Malvoideae</taxon>
        <taxon>Gossypium</taxon>
    </lineage>
</organism>
<sequence>MKKGFLDKVKENAAVQIWSEKTQQEKGDNLTEGYVSQLWDFICISVTQNNLQELEEIWDQWDDETKQLFYFNYGDLSYLLDVKMDKHLFRALAQYWNPTYSCFTFRKIDLVPTVEKYTTLLRYLKIQADKAYSRVVNIPTFLKRLMSITRMTHPDTKKRVNVFALSIYGLVIFPKVLGYIDDAVSNLLDRLDKRNHSPLKEFVATLRRDDILEEKWMAILQSLQDEDFEWKALWMIPDEILYRCADFD</sequence>
<accession>A0A7J9KGB7</accession>
<evidence type="ECO:0000259" key="1">
    <source>
        <dbReference type="Pfam" id="PF24924"/>
    </source>
</evidence>
<dbReference type="EMBL" id="JABFAE010415369">
    <property type="protein sequence ID" value="MBA0845406.1"/>
    <property type="molecule type" value="Genomic_DNA"/>
</dbReference>
<reference evidence="2 3" key="1">
    <citation type="journal article" date="2019" name="Genome Biol. Evol.">
        <title>Insights into the evolution of the New World diploid cottons (Gossypium, subgenus Houzingenia) based on genome sequencing.</title>
        <authorList>
            <person name="Grover C.E."/>
            <person name="Arick M.A. 2nd"/>
            <person name="Thrash A."/>
            <person name="Conover J.L."/>
            <person name="Sanders W.S."/>
            <person name="Peterson D.G."/>
            <person name="Frelichowski J.E."/>
            <person name="Scheffler J.A."/>
            <person name="Scheffler B.E."/>
            <person name="Wendel J.F."/>
        </authorList>
    </citation>
    <scope>NUCLEOTIDE SEQUENCE [LARGE SCALE GENOMIC DNA]</scope>
    <source>
        <strain evidence="2">6</strain>
        <tissue evidence="2">Leaf</tissue>
    </source>
</reference>
<dbReference type="Proteomes" id="UP000593575">
    <property type="component" value="Unassembled WGS sequence"/>
</dbReference>
<proteinExistence type="predicted"/>
<feature type="domain" description="DUF7745" evidence="1">
    <location>
        <begin position="58"/>
        <end position="157"/>
    </location>
</feature>
<dbReference type="AlphaFoldDB" id="A0A7J9KGB7"/>
<evidence type="ECO:0000313" key="2">
    <source>
        <dbReference type="EMBL" id="MBA0845406.1"/>
    </source>
</evidence>